<dbReference type="EMBL" id="KI894014">
    <property type="protein sequence ID" value="OCF48209.1"/>
    <property type="molecule type" value="Genomic_DNA"/>
</dbReference>
<reference evidence="10" key="4">
    <citation type="submission" date="2024-02" db="EMBL/GenBank/DDBJ databases">
        <title>Comparative genomics of Cryptococcus and Kwoniella reveals pathogenesis evolution and contrasting modes of karyotype evolution via chromosome fusion or intercentromeric recombination.</title>
        <authorList>
            <person name="Coelho M.A."/>
            <person name="David-Palma M."/>
            <person name="Shea T."/>
            <person name="Bowers K."/>
            <person name="McGinley-Smith S."/>
            <person name="Mohammad A.W."/>
            <person name="Gnirke A."/>
            <person name="Yurkov A.M."/>
            <person name="Nowrousian M."/>
            <person name="Sun S."/>
            <person name="Cuomo C.A."/>
            <person name="Heitman J."/>
        </authorList>
    </citation>
    <scope>NUCLEOTIDE SEQUENCE</scope>
    <source>
        <strain evidence="10">CBS 10737</strain>
    </source>
</reference>
<dbReference type="GO" id="GO:0031047">
    <property type="term" value="P:regulatory ncRNA-mediated gene silencing"/>
    <property type="evidence" value="ECO:0007669"/>
    <property type="project" value="UniProtKB-KW"/>
</dbReference>
<dbReference type="GO" id="GO:0005737">
    <property type="term" value="C:cytoplasm"/>
    <property type="evidence" value="ECO:0007669"/>
    <property type="project" value="UniProtKB-SubCell"/>
</dbReference>
<dbReference type="SMART" id="SM00479">
    <property type="entry name" value="EXOIII"/>
    <property type="match status" value="1"/>
</dbReference>
<dbReference type="GeneID" id="30174446"/>
<dbReference type="PROSITE" id="PS50800">
    <property type="entry name" value="SAP"/>
    <property type="match status" value="1"/>
</dbReference>
<dbReference type="OrthoDB" id="448399at2759"/>
<comment type="subcellular location">
    <subcellularLocation>
        <location evidence="1">Cytoplasm</location>
    </subcellularLocation>
</comment>
<evidence type="ECO:0000256" key="4">
    <source>
        <dbReference type="ARBA" id="ARBA00022801"/>
    </source>
</evidence>
<dbReference type="InterPro" id="IPR013520">
    <property type="entry name" value="Ribonucl_H"/>
</dbReference>
<dbReference type="InterPro" id="IPR036361">
    <property type="entry name" value="SAP_dom_sf"/>
</dbReference>
<reference evidence="9" key="3">
    <citation type="submission" date="2016-07" db="EMBL/GenBank/DDBJ databases">
        <title>Evolution of pathogenesis and genome organization in the Tremellales.</title>
        <authorList>
            <person name="Cuomo C."/>
            <person name="Litvintseva A."/>
            <person name="Heitman J."/>
            <person name="Chen Y."/>
            <person name="Sun S."/>
            <person name="Springer D."/>
            <person name="Dromer F."/>
            <person name="Young S."/>
            <person name="Zeng Q."/>
            <person name="Chapman S."/>
            <person name="Gujja S."/>
            <person name="Saif S."/>
            <person name="Birren B."/>
        </authorList>
    </citation>
    <scope>NUCLEOTIDE SEQUENCE</scope>
    <source>
        <strain evidence="9">CBS 10737</strain>
    </source>
</reference>
<dbReference type="EMBL" id="CP144529">
    <property type="protein sequence ID" value="WWC73771.1"/>
    <property type="molecule type" value="Genomic_DNA"/>
</dbReference>
<evidence type="ECO:0000256" key="3">
    <source>
        <dbReference type="ARBA" id="ARBA00022722"/>
    </source>
</evidence>
<accession>A0A1B9HY55</accession>
<dbReference type="Pfam" id="PF02037">
    <property type="entry name" value="SAP"/>
    <property type="match status" value="1"/>
</dbReference>
<dbReference type="Pfam" id="PF00929">
    <property type="entry name" value="RNase_T"/>
    <property type="match status" value="1"/>
</dbReference>
<evidence type="ECO:0000256" key="1">
    <source>
        <dbReference type="ARBA" id="ARBA00004496"/>
    </source>
</evidence>
<dbReference type="GO" id="GO:0003676">
    <property type="term" value="F:nucleic acid binding"/>
    <property type="evidence" value="ECO:0007669"/>
    <property type="project" value="InterPro"/>
</dbReference>
<dbReference type="STRING" id="1296096.A0A1B9HY55"/>
<dbReference type="Proteomes" id="UP000094020">
    <property type="component" value="Chromosome 11"/>
</dbReference>
<feature type="compositionally biased region" description="Polar residues" evidence="7">
    <location>
        <begin position="15"/>
        <end position="41"/>
    </location>
</feature>
<feature type="region of interest" description="Disordered" evidence="7">
    <location>
        <begin position="82"/>
        <end position="103"/>
    </location>
</feature>
<keyword evidence="4" id="KW-0378">Hydrolase</keyword>
<dbReference type="Gene3D" id="3.30.420.10">
    <property type="entry name" value="Ribonuclease H-like superfamily/Ribonuclease H"/>
    <property type="match status" value="1"/>
</dbReference>
<reference evidence="9" key="1">
    <citation type="submission" date="2013-07" db="EMBL/GenBank/DDBJ databases">
        <title>The Genome Sequence of Cryptococcus pinus CBS10737.</title>
        <authorList>
            <consortium name="The Broad Institute Genome Sequencing Platform"/>
            <person name="Cuomo C."/>
            <person name="Litvintseva A."/>
            <person name="Chen Y."/>
            <person name="Heitman J."/>
            <person name="Sun S."/>
            <person name="Springer D."/>
            <person name="Dromer F."/>
            <person name="Young S.K."/>
            <person name="Zeng Q."/>
            <person name="Gargeya S."/>
            <person name="Fitzgerald M."/>
            <person name="Abouelleil A."/>
            <person name="Alvarado L."/>
            <person name="Berlin A.M."/>
            <person name="Chapman S.B."/>
            <person name="Dewar J."/>
            <person name="Goldberg J."/>
            <person name="Griggs A."/>
            <person name="Gujja S."/>
            <person name="Hansen M."/>
            <person name="Howarth C."/>
            <person name="Imamovic A."/>
            <person name="Larimer J."/>
            <person name="McCowan C."/>
            <person name="Murphy C."/>
            <person name="Pearson M."/>
            <person name="Priest M."/>
            <person name="Roberts A."/>
            <person name="Saif S."/>
            <person name="Shea T."/>
            <person name="Sykes S."/>
            <person name="Wortman J."/>
            <person name="Nusbaum C."/>
            <person name="Birren B."/>
        </authorList>
    </citation>
    <scope>NUCLEOTIDE SEQUENCE [LARGE SCALE GENOMIC DNA]</scope>
    <source>
        <strain evidence="9">CBS 10737</strain>
    </source>
</reference>
<dbReference type="PANTHER" id="PTHR23044:SF61">
    <property type="entry name" value="3'-5' EXORIBONUCLEASE 1-RELATED"/>
    <property type="match status" value="1"/>
</dbReference>
<evidence type="ECO:0000313" key="10">
    <source>
        <dbReference type="EMBL" id="WWC73771.1"/>
    </source>
</evidence>
<dbReference type="SMART" id="SM00513">
    <property type="entry name" value="SAP"/>
    <property type="match status" value="1"/>
</dbReference>
<dbReference type="KEGG" id="kpin:30174446"/>
<protein>
    <recommendedName>
        <fullName evidence="8">SAP domain-containing protein</fullName>
    </recommendedName>
</protein>
<dbReference type="GO" id="GO:0000175">
    <property type="term" value="F:3'-5'-RNA exonuclease activity"/>
    <property type="evidence" value="ECO:0007669"/>
    <property type="project" value="InterPro"/>
</dbReference>
<keyword evidence="6" id="KW-0943">RNA-mediated gene silencing</keyword>
<evidence type="ECO:0000313" key="11">
    <source>
        <dbReference type="Proteomes" id="UP000094020"/>
    </source>
</evidence>
<keyword evidence="3" id="KW-0540">Nuclease</keyword>
<feature type="compositionally biased region" description="Basic residues" evidence="7">
    <location>
        <begin position="474"/>
        <end position="484"/>
    </location>
</feature>
<dbReference type="RefSeq" id="XP_019009428.1">
    <property type="nucleotide sequence ID" value="XM_019157788.1"/>
</dbReference>
<dbReference type="AlphaFoldDB" id="A0A1B9HY55"/>
<feature type="compositionally biased region" description="Low complexity" evidence="7">
    <location>
        <begin position="93"/>
        <end position="103"/>
    </location>
</feature>
<gene>
    <name evidence="9" type="ORF">I206_06077</name>
    <name evidence="10" type="ORF">I206_107743</name>
</gene>
<dbReference type="PANTHER" id="PTHR23044">
    <property type="entry name" value="3'-5' EXONUCLEASE ERI1-RELATED"/>
    <property type="match status" value="1"/>
</dbReference>
<sequence length="484" mass="54536">MPSPAFSESEAGPSTVKSSPRIDSQNPVSALDTSNVNSSPIKISKKQTVDQLKEGLRELGLDTKGKKETLWRRLINAIHKASLRDPESDDSDSSSSSSLSLNDNQNGQIKIRVVKQSYKSFLCFDVEATCRPGKEFDWPNEIIEFPVVLLQWTEPDLTGKRKLHKVDQFRSYVRPVWSPILSDFCKDLTGITQETVDRSPTFPQMLKKFEKWLDKWDLRDDRGLKEAMWVTDGPWDLRDFVYKQLHINPPTPFPNYFHGPYLNVKFAVQSVLSEIHRRSSYAAEHPNDPPNKRALSVITTSKIQKIDKKGKIKDFGRGKAFYFNIPGMLEILGLGQFQGRQHSGLDDAINISRILIALSEKDVIFEPNGIIHPIGKGRRYPWMGAPGEVKWEDWMSTNVPLKEPTSGGVEAARLALGESVKQAGKASIDDEEEVIFVGDEEMADKLKTLVIDSGSETCEINDQDEERVTTAKSSNKKKKTTSKL</sequence>
<dbReference type="SUPFAM" id="SSF68906">
    <property type="entry name" value="SAP domain"/>
    <property type="match status" value="1"/>
</dbReference>
<dbReference type="InterPro" id="IPR051274">
    <property type="entry name" value="3-5_Exoribonuclease"/>
</dbReference>
<dbReference type="InterPro" id="IPR012337">
    <property type="entry name" value="RNaseH-like_sf"/>
</dbReference>
<evidence type="ECO:0000256" key="7">
    <source>
        <dbReference type="SAM" id="MobiDB-lite"/>
    </source>
</evidence>
<reference evidence="10" key="2">
    <citation type="submission" date="2013-07" db="EMBL/GenBank/DDBJ databases">
        <authorList>
            <consortium name="The Broad Institute Genome Sequencing Platform"/>
            <person name="Cuomo C."/>
            <person name="Litvintseva A."/>
            <person name="Chen Y."/>
            <person name="Heitman J."/>
            <person name="Sun S."/>
            <person name="Springer D."/>
            <person name="Dromer F."/>
            <person name="Young S.K."/>
            <person name="Zeng Q."/>
            <person name="Gargeya S."/>
            <person name="Fitzgerald M."/>
            <person name="Abouelleil A."/>
            <person name="Alvarado L."/>
            <person name="Berlin A.M."/>
            <person name="Chapman S.B."/>
            <person name="Dewar J."/>
            <person name="Goldberg J."/>
            <person name="Griggs A."/>
            <person name="Gujja S."/>
            <person name="Hansen M."/>
            <person name="Howarth C."/>
            <person name="Imamovic A."/>
            <person name="Larimer J."/>
            <person name="McCowan C."/>
            <person name="Murphy C."/>
            <person name="Pearson M."/>
            <person name="Priest M."/>
            <person name="Roberts A."/>
            <person name="Saif S."/>
            <person name="Shea T."/>
            <person name="Sykes S."/>
            <person name="Wortman J."/>
            <person name="Nusbaum C."/>
            <person name="Birren B."/>
        </authorList>
    </citation>
    <scope>NUCLEOTIDE SEQUENCE</scope>
    <source>
        <strain evidence="10">CBS 10737</strain>
    </source>
</reference>
<evidence type="ECO:0000256" key="2">
    <source>
        <dbReference type="ARBA" id="ARBA00022490"/>
    </source>
</evidence>
<evidence type="ECO:0000256" key="6">
    <source>
        <dbReference type="ARBA" id="ARBA00023158"/>
    </source>
</evidence>
<dbReference type="CDD" id="cd06133">
    <property type="entry name" value="ERI-1_3'hExo_like"/>
    <property type="match status" value="1"/>
</dbReference>
<proteinExistence type="predicted"/>
<dbReference type="InterPro" id="IPR003034">
    <property type="entry name" value="SAP_dom"/>
</dbReference>
<keyword evidence="2" id="KW-0963">Cytoplasm</keyword>
<feature type="region of interest" description="Disordered" evidence="7">
    <location>
        <begin position="1"/>
        <end position="42"/>
    </location>
</feature>
<feature type="domain" description="SAP" evidence="8">
    <location>
        <begin position="44"/>
        <end position="78"/>
    </location>
</feature>
<dbReference type="Gene3D" id="1.10.720.30">
    <property type="entry name" value="SAP domain"/>
    <property type="match status" value="1"/>
</dbReference>
<organism evidence="9">
    <name type="scientific">Kwoniella pini CBS 10737</name>
    <dbReference type="NCBI Taxonomy" id="1296096"/>
    <lineage>
        <taxon>Eukaryota</taxon>
        <taxon>Fungi</taxon>
        <taxon>Dikarya</taxon>
        <taxon>Basidiomycota</taxon>
        <taxon>Agaricomycotina</taxon>
        <taxon>Tremellomycetes</taxon>
        <taxon>Tremellales</taxon>
        <taxon>Cryptococcaceae</taxon>
        <taxon>Kwoniella</taxon>
    </lineage>
</organism>
<feature type="region of interest" description="Disordered" evidence="7">
    <location>
        <begin position="460"/>
        <end position="484"/>
    </location>
</feature>
<evidence type="ECO:0000313" key="9">
    <source>
        <dbReference type="EMBL" id="OCF48209.1"/>
    </source>
</evidence>
<dbReference type="SUPFAM" id="SSF53098">
    <property type="entry name" value="Ribonuclease H-like"/>
    <property type="match status" value="1"/>
</dbReference>
<keyword evidence="11" id="KW-1185">Reference proteome</keyword>
<name>A0A1B9HY55_9TREE</name>
<keyword evidence="5" id="KW-0269">Exonuclease</keyword>
<evidence type="ECO:0000256" key="5">
    <source>
        <dbReference type="ARBA" id="ARBA00022839"/>
    </source>
</evidence>
<dbReference type="InterPro" id="IPR036397">
    <property type="entry name" value="RNaseH_sf"/>
</dbReference>
<evidence type="ECO:0000259" key="8">
    <source>
        <dbReference type="PROSITE" id="PS50800"/>
    </source>
</evidence>
<dbReference type="InterPro" id="IPR047201">
    <property type="entry name" value="ERI-1_3'hExo-like"/>
</dbReference>